<sequence length="154" mass="17335">MKKLFDFLKTNNYTLATCESFTGGFFASEFTNIPGSSSVFVGGFVCYTNAFKIKQVGVPEQVIKNFSEVSKEALGAMLEQTQSKLQADVCFAFTGFAPPIDKSNKASGLSYLGFKIGQQQYIYEFYCTKNIARLKYKKLALKFILKKFENIVRK</sequence>
<dbReference type="Proteomes" id="UP000231179">
    <property type="component" value="Chromosome"/>
</dbReference>
<proteinExistence type="predicted"/>
<feature type="domain" description="CinA C-terminal" evidence="1">
    <location>
        <begin position="3"/>
        <end position="140"/>
    </location>
</feature>
<organism evidence="2 3">
    <name type="scientific">Spiroplasma clarkii</name>
    <dbReference type="NCBI Taxonomy" id="2139"/>
    <lineage>
        <taxon>Bacteria</taxon>
        <taxon>Bacillati</taxon>
        <taxon>Mycoplasmatota</taxon>
        <taxon>Mollicutes</taxon>
        <taxon>Entomoplasmatales</taxon>
        <taxon>Spiroplasmataceae</taxon>
        <taxon>Spiroplasma</taxon>
    </lineage>
</organism>
<gene>
    <name evidence="2" type="primary">cinA</name>
    <name evidence="2" type="ORF">SCLAR_v1c10460</name>
</gene>
<dbReference type="InterPro" id="IPR008136">
    <property type="entry name" value="CinA_C"/>
</dbReference>
<dbReference type="Pfam" id="PF02464">
    <property type="entry name" value="CinA"/>
    <property type="match status" value="1"/>
</dbReference>
<dbReference type="EMBL" id="CP024870">
    <property type="protein sequence ID" value="ATX71346.1"/>
    <property type="molecule type" value="Genomic_DNA"/>
</dbReference>
<evidence type="ECO:0000259" key="1">
    <source>
        <dbReference type="Pfam" id="PF02464"/>
    </source>
</evidence>
<accession>A0A1Y0L1W9</accession>
<dbReference type="Gene3D" id="3.90.950.20">
    <property type="entry name" value="CinA-like"/>
    <property type="match status" value="1"/>
</dbReference>
<dbReference type="NCBIfam" id="TIGR00199">
    <property type="entry name" value="PncC_domain"/>
    <property type="match status" value="1"/>
</dbReference>
<dbReference type="KEGG" id="scla:SCLARK_001499"/>
<evidence type="ECO:0000313" key="3">
    <source>
        <dbReference type="Proteomes" id="UP000231179"/>
    </source>
</evidence>
<keyword evidence="3" id="KW-1185">Reference proteome</keyword>
<name>A0A1Y0L1W9_9MOLU</name>
<protein>
    <submittedName>
        <fullName evidence="2">Competence damage-inducible protein A</fullName>
    </submittedName>
</protein>
<reference evidence="2 3" key="1">
    <citation type="submission" date="2017-11" db="EMBL/GenBank/DDBJ databases">
        <title>Complete genome sequence of Spiroplasma clarkii CN-5 (DSM 19994).</title>
        <authorList>
            <person name="Tsai Y.-M."/>
            <person name="Chang A."/>
            <person name="Lo W.-S."/>
            <person name="Kuo C.-H."/>
        </authorList>
    </citation>
    <scope>NUCLEOTIDE SEQUENCE [LARGE SCALE GENOMIC DNA]</scope>
    <source>
        <strain evidence="2 3">CN-5</strain>
    </source>
</reference>
<dbReference type="SUPFAM" id="SSF142433">
    <property type="entry name" value="CinA-like"/>
    <property type="match status" value="1"/>
</dbReference>
<evidence type="ECO:0000313" key="2">
    <source>
        <dbReference type="EMBL" id="ATX71346.1"/>
    </source>
</evidence>
<dbReference type="InterPro" id="IPR036653">
    <property type="entry name" value="CinA-like_C"/>
</dbReference>
<dbReference type="RefSeq" id="WP_100254886.1">
    <property type="nucleotide sequence ID" value="NZ_CP015819.1"/>
</dbReference>
<dbReference type="AlphaFoldDB" id="A0A1Y0L1W9"/>